<accession>G2YEJ4</accession>
<reference evidence="2" key="1">
    <citation type="journal article" date="2011" name="PLoS Genet.">
        <title>Genomic analysis of the necrotrophic fungal pathogens Sclerotinia sclerotiorum and Botrytis cinerea.</title>
        <authorList>
            <person name="Amselem J."/>
            <person name="Cuomo C.A."/>
            <person name="van Kan J.A."/>
            <person name="Viaud M."/>
            <person name="Benito E.P."/>
            <person name="Couloux A."/>
            <person name="Coutinho P.M."/>
            <person name="de Vries R.P."/>
            <person name="Dyer P.S."/>
            <person name="Fillinger S."/>
            <person name="Fournier E."/>
            <person name="Gout L."/>
            <person name="Hahn M."/>
            <person name="Kohn L."/>
            <person name="Lapalu N."/>
            <person name="Plummer K.M."/>
            <person name="Pradier J.M."/>
            <person name="Quevillon E."/>
            <person name="Sharon A."/>
            <person name="Simon A."/>
            <person name="ten Have A."/>
            <person name="Tudzynski B."/>
            <person name="Tudzynski P."/>
            <person name="Wincker P."/>
            <person name="Andrew M."/>
            <person name="Anthouard V."/>
            <person name="Beever R.E."/>
            <person name="Beffa R."/>
            <person name="Benoit I."/>
            <person name="Bouzid O."/>
            <person name="Brault B."/>
            <person name="Chen Z."/>
            <person name="Choquer M."/>
            <person name="Collemare J."/>
            <person name="Cotton P."/>
            <person name="Danchin E.G."/>
            <person name="Da Silva C."/>
            <person name="Gautier A."/>
            <person name="Giraud C."/>
            <person name="Giraud T."/>
            <person name="Gonzalez C."/>
            <person name="Grossetete S."/>
            <person name="Guldener U."/>
            <person name="Henrissat B."/>
            <person name="Howlett B.J."/>
            <person name="Kodira C."/>
            <person name="Kretschmer M."/>
            <person name="Lappartient A."/>
            <person name="Leroch M."/>
            <person name="Levis C."/>
            <person name="Mauceli E."/>
            <person name="Neuveglise C."/>
            <person name="Oeser B."/>
            <person name="Pearson M."/>
            <person name="Poulain J."/>
            <person name="Poussereau N."/>
            <person name="Quesneville H."/>
            <person name="Rascle C."/>
            <person name="Schumacher J."/>
            <person name="Segurens B."/>
            <person name="Sexton A."/>
            <person name="Silva E."/>
            <person name="Sirven C."/>
            <person name="Soanes D.M."/>
            <person name="Talbot N.J."/>
            <person name="Templeton M."/>
            <person name="Yandava C."/>
            <person name="Yarden O."/>
            <person name="Zeng Q."/>
            <person name="Rollins J.A."/>
            <person name="Lebrun M.H."/>
            <person name="Dickman M."/>
        </authorList>
    </citation>
    <scope>NUCLEOTIDE SEQUENCE [LARGE SCALE GENOMIC DNA]</scope>
    <source>
        <strain evidence="2">T4</strain>
    </source>
</reference>
<dbReference type="EMBL" id="FQ790323">
    <property type="protein sequence ID" value="CCD50192.1"/>
    <property type="molecule type" value="Genomic_DNA"/>
</dbReference>
<dbReference type="HOGENOM" id="CLU_3142884_0_0_1"/>
<evidence type="ECO:0000313" key="1">
    <source>
        <dbReference type="EMBL" id="CCD50192.1"/>
    </source>
</evidence>
<dbReference type="AlphaFoldDB" id="G2YEJ4"/>
<gene>
    <name evidence="1" type="ORF">BofuT4_uP025910.1</name>
</gene>
<dbReference type="Proteomes" id="UP000008177">
    <property type="component" value="Unplaced contigs"/>
</dbReference>
<dbReference type="InParanoid" id="G2YEJ4"/>
<proteinExistence type="predicted"/>
<sequence length="49" mass="5757">MIFATTIQFPRQQLLIFTLVSIGLEKLFSSTTRIQSPLPLKGLRMMRFW</sequence>
<evidence type="ECO:0000313" key="2">
    <source>
        <dbReference type="Proteomes" id="UP000008177"/>
    </source>
</evidence>
<name>G2YEJ4_BOTF4</name>
<protein>
    <submittedName>
        <fullName evidence="1">Uncharacterized protein</fullName>
    </submittedName>
</protein>
<organism evidence="1 2">
    <name type="scientific">Botryotinia fuckeliana (strain T4)</name>
    <name type="common">Noble rot fungus</name>
    <name type="synonym">Botrytis cinerea</name>
    <dbReference type="NCBI Taxonomy" id="999810"/>
    <lineage>
        <taxon>Eukaryota</taxon>
        <taxon>Fungi</taxon>
        <taxon>Dikarya</taxon>
        <taxon>Ascomycota</taxon>
        <taxon>Pezizomycotina</taxon>
        <taxon>Leotiomycetes</taxon>
        <taxon>Helotiales</taxon>
        <taxon>Sclerotiniaceae</taxon>
        <taxon>Botrytis</taxon>
    </lineage>
</organism>